<keyword evidence="1" id="KW-0472">Membrane</keyword>
<evidence type="ECO:0000256" key="1">
    <source>
        <dbReference type="SAM" id="Phobius"/>
    </source>
</evidence>
<reference evidence="3" key="1">
    <citation type="submission" date="2018-11" db="EMBL/GenBank/DDBJ databases">
        <title>Genome sequencing of a novel mesophilic and cellulolytic organism within the genus Hungateiclostridium.</title>
        <authorList>
            <person name="Rettenmaier R."/>
            <person name="Liebl W."/>
            <person name="Zverlov V."/>
        </authorList>
    </citation>
    <scope>NUCLEOTIDE SEQUENCE [LARGE SCALE GENOMIC DNA]</scope>
    <source>
        <strain evidence="3">N2K1</strain>
    </source>
</reference>
<keyword evidence="1" id="KW-0812">Transmembrane</keyword>
<feature type="transmembrane region" description="Helical" evidence="1">
    <location>
        <begin position="12"/>
        <end position="34"/>
    </location>
</feature>
<keyword evidence="3" id="KW-1185">Reference proteome</keyword>
<dbReference type="Proteomes" id="UP000289166">
    <property type="component" value="Unassembled WGS sequence"/>
</dbReference>
<dbReference type="EMBL" id="RLII01000001">
    <property type="protein sequence ID" value="RXE60526.1"/>
    <property type="molecule type" value="Genomic_DNA"/>
</dbReference>
<proteinExistence type="predicted"/>
<dbReference type="RefSeq" id="WP_083225165.1">
    <property type="nucleotide sequence ID" value="NZ_RLII01000001.1"/>
</dbReference>
<accession>A0A4Q0I7X7</accession>
<name>A0A4Q0I7X7_9FIRM</name>
<sequence>MLKFISKSLFQGLAAVFAVVAMTNIGTTSMFLMYQPEPPKNLKK</sequence>
<evidence type="ECO:0000313" key="3">
    <source>
        <dbReference type="Proteomes" id="UP000289166"/>
    </source>
</evidence>
<gene>
    <name evidence="2" type="ORF">EFD62_00895</name>
</gene>
<dbReference type="OrthoDB" id="1957286at2"/>
<evidence type="ECO:0000313" key="2">
    <source>
        <dbReference type="EMBL" id="RXE60526.1"/>
    </source>
</evidence>
<protein>
    <submittedName>
        <fullName evidence="2">Cyclic lactone autoinducer peptide</fullName>
    </submittedName>
</protein>
<organism evidence="2 3">
    <name type="scientific">Acetivibrio mesophilus</name>
    <dbReference type="NCBI Taxonomy" id="2487273"/>
    <lineage>
        <taxon>Bacteria</taxon>
        <taxon>Bacillati</taxon>
        <taxon>Bacillota</taxon>
        <taxon>Clostridia</taxon>
        <taxon>Eubacteriales</taxon>
        <taxon>Oscillospiraceae</taxon>
        <taxon>Acetivibrio</taxon>
    </lineage>
</organism>
<dbReference type="AlphaFoldDB" id="A0A4Q0I7X7"/>
<dbReference type="NCBIfam" id="TIGR04223">
    <property type="entry name" value="quorum_AgrD"/>
    <property type="match status" value="1"/>
</dbReference>
<dbReference type="InterPro" id="IPR009229">
    <property type="entry name" value="AgrD"/>
</dbReference>
<comment type="caution">
    <text evidence="2">The sequence shown here is derived from an EMBL/GenBank/DDBJ whole genome shotgun (WGS) entry which is preliminary data.</text>
</comment>
<keyword evidence="1" id="KW-1133">Transmembrane helix</keyword>